<dbReference type="EMBL" id="JAVXUP010002670">
    <property type="protein sequence ID" value="KAK3002018.1"/>
    <property type="molecule type" value="Genomic_DNA"/>
</dbReference>
<sequence>MLFASQPKIARDRGEIKGLSGGGRWGPQRLPASLAWLSIIGGGGAEWWYNSLELPENNSLAELSITFSKNVECIPRGLLQSLTSLERLYIRDCPKFRSLPRGLLPMLSSLVIEGCPLLERSSYEDYFTKHTGMPP</sequence>
<dbReference type="InterPro" id="IPR032675">
    <property type="entry name" value="LRR_dom_sf"/>
</dbReference>
<comment type="caution">
    <text evidence="1">The sequence shown here is derived from an EMBL/GenBank/DDBJ whole genome shotgun (WGS) entry which is preliminary data.</text>
</comment>
<organism evidence="1 2">
    <name type="scientific">Escallonia herrerae</name>
    <dbReference type="NCBI Taxonomy" id="1293975"/>
    <lineage>
        <taxon>Eukaryota</taxon>
        <taxon>Viridiplantae</taxon>
        <taxon>Streptophyta</taxon>
        <taxon>Embryophyta</taxon>
        <taxon>Tracheophyta</taxon>
        <taxon>Spermatophyta</taxon>
        <taxon>Magnoliopsida</taxon>
        <taxon>eudicotyledons</taxon>
        <taxon>Gunneridae</taxon>
        <taxon>Pentapetalae</taxon>
        <taxon>asterids</taxon>
        <taxon>campanulids</taxon>
        <taxon>Escalloniales</taxon>
        <taxon>Escalloniaceae</taxon>
        <taxon>Escallonia</taxon>
    </lineage>
</organism>
<reference evidence="1" key="1">
    <citation type="submission" date="2022-12" db="EMBL/GenBank/DDBJ databases">
        <title>Draft genome assemblies for two species of Escallonia (Escalloniales).</title>
        <authorList>
            <person name="Chanderbali A."/>
            <person name="Dervinis C."/>
            <person name="Anghel I."/>
            <person name="Soltis D."/>
            <person name="Soltis P."/>
            <person name="Zapata F."/>
        </authorList>
    </citation>
    <scope>NUCLEOTIDE SEQUENCE</scope>
    <source>
        <strain evidence="1">UCBG64.0493</strain>
        <tissue evidence="1">Leaf</tissue>
    </source>
</reference>
<dbReference type="SUPFAM" id="SSF52058">
    <property type="entry name" value="L domain-like"/>
    <property type="match status" value="1"/>
</dbReference>
<name>A0AA88V691_9ASTE</name>
<accession>A0AA88V691</accession>
<evidence type="ECO:0000313" key="2">
    <source>
        <dbReference type="Proteomes" id="UP001188597"/>
    </source>
</evidence>
<dbReference type="Proteomes" id="UP001188597">
    <property type="component" value="Unassembled WGS sequence"/>
</dbReference>
<protein>
    <submittedName>
        <fullName evidence="1">Uncharacterized protein</fullName>
    </submittedName>
</protein>
<proteinExistence type="predicted"/>
<evidence type="ECO:0000313" key="1">
    <source>
        <dbReference type="EMBL" id="KAK3002018.1"/>
    </source>
</evidence>
<gene>
    <name evidence="1" type="ORF">RJ639_022256</name>
</gene>
<dbReference type="Gene3D" id="3.80.10.10">
    <property type="entry name" value="Ribonuclease Inhibitor"/>
    <property type="match status" value="1"/>
</dbReference>
<dbReference type="AlphaFoldDB" id="A0AA88V691"/>
<keyword evidence="2" id="KW-1185">Reference proteome</keyword>